<gene>
    <name evidence="2" type="ORF">GALMADRAFT_207831</name>
</gene>
<feature type="region of interest" description="Disordered" evidence="1">
    <location>
        <begin position="99"/>
        <end position="236"/>
    </location>
</feature>
<dbReference type="STRING" id="685588.A0A067TPM1"/>
<reference evidence="3" key="1">
    <citation type="journal article" date="2014" name="Proc. Natl. Acad. Sci. U.S.A.">
        <title>Extensive sampling of basidiomycete genomes demonstrates inadequacy of the white-rot/brown-rot paradigm for wood decay fungi.</title>
        <authorList>
            <person name="Riley R."/>
            <person name="Salamov A.A."/>
            <person name="Brown D.W."/>
            <person name="Nagy L.G."/>
            <person name="Floudas D."/>
            <person name="Held B.W."/>
            <person name="Levasseur A."/>
            <person name="Lombard V."/>
            <person name="Morin E."/>
            <person name="Otillar R."/>
            <person name="Lindquist E.A."/>
            <person name="Sun H."/>
            <person name="LaButti K.M."/>
            <person name="Schmutz J."/>
            <person name="Jabbour D."/>
            <person name="Luo H."/>
            <person name="Baker S.E."/>
            <person name="Pisabarro A.G."/>
            <person name="Walton J.D."/>
            <person name="Blanchette R.A."/>
            <person name="Henrissat B."/>
            <person name="Martin F."/>
            <person name="Cullen D."/>
            <person name="Hibbett D.S."/>
            <person name="Grigoriev I.V."/>
        </authorList>
    </citation>
    <scope>NUCLEOTIDE SEQUENCE [LARGE SCALE GENOMIC DNA]</scope>
    <source>
        <strain evidence="3">CBS 339.88</strain>
    </source>
</reference>
<feature type="compositionally biased region" description="Gly residues" evidence="1">
    <location>
        <begin position="282"/>
        <end position="300"/>
    </location>
</feature>
<dbReference type="Proteomes" id="UP000027222">
    <property type="component" value="Unassembled WGS sequence"/>
</dbReference>
<dbReference type="HOGENOM" id="CLU_809034_0_0_1"/>
<sequence>MDAYPTDTHYHQRQPQWPPHLLAPNHPQASFPSPPASDHGQHYSQFFQTQAQAQAQQQQQQQQPERPPGDPLNRATSSLSLNLSSLTVASPTNLSPINAPSAATAMSPVTPISPSTNPFGHHHLHSGHSVHNHHPGHGHSHGHAHNHMQSPFTFDPSQSASGQQSPGHYDDQGAPPGSSGGYDARRTPGPSRSSSSGTSPASQLPRKRSFTGNAAPSASAGPSSGGGGNGADGLSINVNPTLVEESMYDDESRDAAMELASAASYDDLEVRTAYGGSSTAGSIGGGSTGAGGGSGGGGSPVDGSGSTSGAEDSFGMMVGGVGGTMNILGKPLATNNFVTKLYQ</sequence>
<keyword evidence="3" id="KW-1185">Reference proteome</keyword>
<feature type="region of interest" description="Disordered" evidence="1">
    <location>
        <begin position="277"/>
        <end position="313"/>
    </location>
</feature>
<evidence type="ECO:0000256" key="1">
    <source>
        <dbReference type="SAM" id="MobiDB-lite"/>
    </source>
</evidence>
<feature type="compositionally biased region" description="Low complexity" evidence="1">
    <location>
        <begin position="156"/>
        <end position="167"/>
    </location>
</feature>
<proteinExistence type="predicted"/>
<dbReference type="OrthoDB" id="3070579at2759"/>
<feature type="compositionally biased region" description="Basic residues" evidence="1">
    <location>
        <begin position="120"/>
        <end position="146"/>
    </location>
</feature>
<evidence type="ECO:0000313" key="2">
    <source>
        <dbReference type="EMBL" id="KDR80898.1"/>
    </source>
</evidence>
<feature type="region of interest" description="Disordered" evidence="1">
    <location>
        <begin position="1"/>
        <end position="77"/>
    </location>
</feature>
<evidence type="ECO:0000313" key="3">
    <source>
        <dbReference type="Proteomes" id="UP000027222"/>
    </source>
</evidence>
<feature type="compositionally biased region" description="Low complexity" evidence="1">
    <location>
        <begin position="187"/>
        <end position="202"/>
    </location>
</feature>
<organism evidence="2 3">
    <name type="scientific">Galerina marginata (strain CBS 339.88)</name>
    <dbReference type="NCBI Taxonomy" id="685588"/>
    <lineage>
        <taxon>Eukaryota</taxon>
        <taxon>Fungi</taxon>
        <taxon>Dikarya</taxon>
        <taxon>Basidiomycota</taxon>
        <taxon>Agaricomycotina</taxon>
        <taxon>Agaricomycetes</taxon>
        <taxon>Agaricomycetidae</taxon>
        <taxon>Agaricales</taxon>
        <taxon>Agaricineae</taxon>
        <taxon>Strophariaceae</taxon>
        <taxon>Galerina</taxon>
    </lineage>
</organism>
<accession>A0A067TPM1</accession>
<feature type="compositionally biased region" description="Low complexity" evidence="1">
    <location>
        <begin position="45"/>
        <end position="63"/>
    </location>
</feature>
<feature type="compositionally biased region" description="Low complexity" evidence="1">
    <location>
        <begin position="212"/>
        <end position="222"/>
    </location>
</feature>
<protein>
    <submittedName>
        <fullName evidence="2">Uncharacterized protein</fullName>
    </submittedName>
</protein>
<dbReference type="AlphaFoldDB" id="A0A067TPM1"/>
<name>A0A067TPM1_GALM3</name>
<dbReference type="EMBL" id="KL142371">
    <property type="protein sequence ID" value="KDR80898.1"/>
    <property type="molecule type" value="Genomic_DNA"/>
</dbReference>